<feature type="region of interest" description="Disordered" evidence="1">
    <location>
        <begin position="14"/>
        <end position="68"/>
    </location>
</feature>
<organism evidence="2 3">
    <name type="scientific">Datura stramonium</name>
    <name type="common">Jimsonweed</name>
    <name type="synonym">Common thornapple</name>
    <dbReference type="NCBI Taxonomy" id="4076"/>
    <lineage>
        <taxon>Eukaryota</taxon>
        <taxon>Viridiplantae</taxon>
        <taxon>Streptophyta</taxon>
        <taxon>Embryophyta</taxon>
        <taxon>Tracheophyta</taxon>
        <taxon>Spermatophyta</taxon>
        <taxon>Magnoliopsida</taxon>
        <taxon>eudicotyledons</taxon>
        <taxon>Gunneridae</taxon>
        <taxon>Pentapetalae</taxon>
        <taxon>asterids</taxon>
        <taxon>lamiids</taxon>
        <taxon>Solanales</taxon>
        <taxon>Solanaceae</taxon>
        <taxon>Solanoideae</taxon>
        <taxon>Datureae</taxon>
        <taxon>Datura</taxon>
    </lineage>
</organism>
<comment type="caution">
    <text evidence="2">The sequence shown here is derived from an EMBL/GenBank/DDBJ whole genome shotgun (WGS) entry which is preliminary data.</text>
</comment>
<feature type="compositionally biased region" description="Polar residues" evidence="1">
    <location>
        <begin position="37"/>
        <end position="68"/>
    </location>
</feature>
<proteinExistence type="predicted"/>
<evidence type="ECO:0000313" key="3">
    <source>
        <dbReference type="Proteomes" id="UP000823775"/>
    </source>
</evidence>
<dbReference type="EMBL" id="JACEIK010026568">
    <property type="protein sequence ID" value="MCE5166584.1"/>
    <property type="molecule type" value="Genomic_DNA"/>
</dbReference>
<accession>A0ABS8Y912</accession>
<protein>
    <submittedName>
        <fullName evidence="2">Uncharacterized protein</fullName>
    </submittedName>
</protein>
<evidence type="ECO:0000256" key="1">
    <source>
        <dbReference type="SAM" id="MobiDB-lite"/>
    </source>
</evidence>
<feature type="non-terminal residue" evidence="2">
    <location>
        <position position="1"/>
    </location>
</feature>
<name>A0ABS8Y912_DATST</name>
<evidence type="ECO:0000313" key="2">
    <source>
        <dbReference type="EMBL" id="MCE5166584.1"/>
    </source>
</evidence>
<keyword evidence="3" id="KW-1185">Reference proteome</keyword>
<sequence>PLFETTATLPVFENPFSKSSDSPQIPLVEGTPITSPPCDSSITPVDLNTSLNPQTDDPSVNTSAENSA</sequence>
<reference evidence="2 3" key="1">
    <citation type="journal article" date="2021" name="BMC Genomics">
        <title>Datura genome reveals duplications of psychoactive alkaloid biosynthetic genes and high mutation rate following tissue culture.</title>
        <authorList>
            <person name="Rajewski A."/>
            <person name="Carter-House D."/>
            <person name="Stajich J."/>
            <person name="Litt A."/>
        </authorList>
    </citation>
    <scope>NUCLEOTIDE SEQUENCE [LARGE SCALE GENOMIC DNA]</scope>
    <source>
        <strain evidence="2">AR-01</strain>
    </source>
</reference>
<dbReference type="Proteomes" id="UP000823775">
    <property type="component" value="Unassembled WGS sequence"/>
</dbReference>
<gene>
    <name evidence="2" type="ORF">HAX54_022097</name>
</gene>